<feature type="transmembrane region" description="Helical" evidence="2">
    <location>
        <begin position="160"/>
        <end position="176"/>
    </location>
</feature>
<keyword evidence="2" id="KW-0812">Transmembrane</keyword>
<protein>
    <recommendedName>
        <fullName evidence="5">DUF5673 domain-containing protein</fullName>
    </recommendedName>
</protein>
<comment type="caution">
    <text evidence="3">The sequence shown here is derived from an EMBL/GenBank/DDBJ whole genome shotgun (WGS) entry which is preliminary data.</text>
</comment>
<dbReference type="EMBL" id="MHSW01000021">
    <property type="protein sequence ID" value="OHA51530.1"/>
    <property type="molecule type" value="Genomic_DNA"/>
</dbReference>
<organism evidence="3 4">
    <name type="scientific">Candidatus Terrybacteria bacterium RIFCSPLOWO2_01_FULL_40_23</name>
    <dbReference type="NCBI Taxonomy" id="1802366"/>
    <lineage>
        <taxon>Bacteria</taxon>
        <taxon>Candidatus Terryibacteriota</taxon>
    </lineage>
</organism>
<dbReference type="AlphaFoldDB" id="A0A1G2PT62"/>
<feature type="transmembrane region" description="Helical" evidence="2">
    <location>
        <begin position="135"/>
        <end position="154"/>
    </location>
</feature>
<name>A0A1G2PT62_9BACT</name>
<dbReference type="Proteomes" id="UP000176951">
    <property type="component" value="Unassembled WGS sequence"/>
</dbReference>
<evidence type="ECO:0000313" key="4">
    <source>
        <dbReference type="Proteomes" id="UP000176951"/>
    </source>
</evidence>
<keyword evidence="2" id="KW-0472">Membrane</keyword>
<gene>
    <name evidence="3" type="ORF">A3A97_03670</name>
</gene>
<evidence type="ECO:0000313" key="3">
    <source>
        <dbReference type="EMBL" id="OHA51530.1"/>
    </source>
</evidence>
<keyword evidence="2" id="KW-1133">Transmembrane helix</keyword>
<reference evidence="3 4" key="1">
    <citation type="journal article" date="2016" name="Nat. Commun.">
        <title>Thousands of microbial genomes shed light on interconnected biogeochemical processes in an aquifer system.</title>
        <authorList>
            <person name="Anantharaman K."/>
            <person name="Brown C.T."/>
            <person name="Hug L.A."/>
            <person name="Sharon I."/>
            <person name="Castelle C.J."/>
            <person name="Probst A.J."/>
            <person name="Thomas B.C."/>
            <person name="Singh A."/>
            <person name="Wilkins M.J."/>
            <person name="Karaoz U."/>
            <person name="Brodie E.L."/>
            <person name="Williams K.H."/>
            <person name="Hubbard S.S."/>
            <person name="Banfield J.F."/>
        </authorList>
    </citation>
    <scope>NUCLEOTIDE SEQUENCE [LARGE SCALE GENOMIC DNA]</scope>
</reference>
<proteinExistence type="predicted"/>
<accession>A0A1G2PT62</accession>
<sequence length="269" mass="31069">MEQKPSKNVVDLRSRRLLAVSKSNLLPAHKEELNNLPALSELPTLSHIEGSEPNVPIKSEKPKGSLPEKLPESDSLPFKLPALNPTEKSQIEKDLPFLKKEVKQEEPVSEIIEYENTLFSWVAPEYTYYEKDRKVWTQTIIIITAILILISLLFFKSYTAIVLTIVGAIIIHLLAFKKPRIISFGFTHEGIFAGMKFIPYTDISSFWIFYHPPDIKEIAFRSKKFFMPMLYFPLEDADPNEIRKILVDFLKEKEEQISIMDQISRKIGF</sequence>
<evidence type="ECO:0000256" key="1">
    <source>
        <dbReference type="SAM" id="MobiDB-lite"/>
    </source>
</evidence>
<evidence type="ECO:0000256" key="2">
    <source>
        <dbReference type="SAM" id="Phobius"/>
    </source>
</evidence>
<feature type="region of interest" description="Disordered" evidence="1">
    <location>
        <begin position="50"/>
        <end position="74"/>
    </location>
</feature>
<evidence type="ECO:0008006" key="5">
    <source>
        <dbReference type="Google" id="ProtNLM"/>
    </source>
</evidence>